<dbReference type="EMBL" id="WBSO01000009">
    <property type="protein sequence ID" value="KAB8297484.1"/>
    <property type="molecule type" value="Genomic_DNA"/>
</dbReference>
<keyword evidence="2" id="KW-1185">Reference proteome</keyword>
<evidence type="ECO:0000313" key="2">
    <source>
        <dbReference type="Proteomes" id="UP000440041"/>
    </source>
</evidence>
<evidence type="ECO:0000313" key="1">
    <source>
        <dbReference type="EMBL" id="KAB8297484.1"/>
    </source>
</evidence>
<dbReference type="AlphaFoldDB" id="A0A6A2V7T3"/>
<sequence length="34" mass="3844">MPLDVNHKNRRQDIVGNTAANNKAVRCVSRTAMY</sequence>
<name>A0A6A2V7T3_9BIFI</name>
<dbReference type="Proteomes" id="UP000440041">
    <property type="component" value="Unassembled WGS sequence"/>
</dbReference>
<comment type="caution">
    <text evidence="1">The sequence shown here is derived from an EMBL/GenBank/DDBJ whole genome shotgun (WGS) entry which is preliminary data.</text>
</comment>
<gene>
    <name evidence="1" type="ORF">DSM100238_1269</name>
</gene>
<proteinExistence type="predicted"/>
<reference evidence="1 2" key="1">
    <citation type="submission" date="2019-09" db="EMBL/GenBank/DDBJ databases">
        <title>Characterization of the phylogenetic diversity of two novel species belonging to the genus Bifidobacterium: Bifidobacterium cebidarum sp. nov. and Bifidobacterium leontopitheci sp. nov.</title>
        <authorList>
            <person name="Lugli G.A."/>
            <person name="Duranti S."/>
            <person name="Milani C."/>
            <person name="Turroni F."/>
            <person name="Ventura M."/>
        </authorList>
    </citation>
    <scope>NUCLEOTIDE SEQUENCE [LARGE SCALE GENOMIC DNA]</scope>
    <source>
        <strain evidence="1 2">DSM 100238</strain>
    </source>
</reference>
<organism evidence="1 2">
    <name type="scientific">Bifidobacterium apri</name>
    <dbReference type="NCBI Taxonomy" id="1769423"/>
    <lineage>
        <taxon>Bacteria</taxon>
        <taxon>Bacillati</taxon>
        <taxon>Actinomycetota</taxon>
        <taxon>Actinomycetes</taxon>
        <taxon>Bifidobacteriales</taxon>
        <taxon>Bifidobacteriaceae</taxon>
        <taxon>Bifidobacterium</taxon>
    </lineage>
</organism>
<accession>A0A6A2V7T3</accession>
<protein>
    <submittedName>
        <fullName evidence="1">Uncharacterized protein</fullName>
    </submittedName>
</protein>